<dbReference type="EMBL" id="KZ293666">
    <property type="protein sequence ID" value="PBK90283.1"/>
    <property type="molecule type" value="Genomic_DNA"/>
</dbReference>
<protein>
    <recommendedName>
        <fullName evidence="3">F-box domain-containing protein</fullName>
    </recommendedName>
</protein>
<dbReference type="STRING" id="47427.A0A2H3DPU3"/>
<gene>
    <name evidence="1" type="ORF">ARMGADRAFT_1083143</name>
</gene>
<dbReference type="Proteomes" id="UP000217790">
    <property type="component" value="Unassembled WGS sequence"/>
</dbReference>
<dbReference type="OrthoDB" id="3021651at2759"/>
<dbReference type="OMA" id="SISEAMF"/>
<name>A0A2H3DPU3_ARMGA</name>
<sequence length="203" mass="22802">MATEEVPVVIVAQLTHLYVDGVNVLNALSAPLLSSLTIIDPVRQGVHSSSAQESIARLLHRSRCHLESLSIGETVFTSTTPSRVFALEACSTISRLKLELPPRMINIVKALASPSVLPNLHHLILCIPHHSEKDWTTILHVVHSRRDAGLLKLVEVQIADEAYGDRWADDSDIRALTRDDFEMRFAEWDPPRCDHQYLMVTRF</sequence>
<accession>A0A2H3DPU3</accession>
<reference evidence="2" key="1">
    <citation type="journal article" date="2017" name="Nat. Ecol. Evol.">
        <title>Genome expansion and lineage-specific genetic innovations in the forest pathogenic fungi Armillaria.</title>
        <authorList>
            <person name="Sipos G."/>
            <person name="Prasanna A.N."/>
            <person name="Walter M.C."/>
            <person name="O'Connor E."/>
            <person name="Balint B."/>
            <person name="Krizsan K."/>
            <person name="Kiss B."/>
            <person name="Hess J."/>
            <person name="Varga T."/>
            <person name="Slot J."/>
            <person name="Riley R."/>
            <person name="Boka B."/>
            <person name="Rigling D."/>
            <person name="Barry K."/>
            <person name="Lee J."/>
            <person name="Mihaltcheva S."/>
            <person name="LaButti K."/>
            <person name="Lipzen A."/>
            <person name="Waldron R."/>
            <person name="Moloney N.M."/>
            <person name="Sperisen C."/>
            <person name="Kredics L."/>
            <person name="Vagvoelgyi C."/>
            <person name="Patrignani A."/>
            <person name="Fitzpatrick D."/>
            <person name="Nagy I."/>
            <person name="Doyle S."/>
            <person name="Anderson J.B."/>
            <person name="Grigoriev I.V."/>
            <person name="Gueldener U."/>
            <person name="Muensterkoetter M."/>
            <person name="Nagy L.G."/>
        </authorList>
    </citation>
    <scope>NUCLEOTIDE SEQUENCE [LARGE SCALE GENOMIC DNA]</scope>
    <source>
        <strain evidence="2">Ar21-2</strain>
    </source>
</reference>
<organism evidence="1 2">
    <name type="scientific">Armillaria gallica</name>
    <name type="common">Bulbous honey fungus</name>
    <name type="synonym">Armillaria bulbosa</name>
    <dbReference type="NCBI Taxonomy" id="47427"/>
    <lineage>
        <taxon>Eukaryota</taxon>
        <taxon>Fungi</taxon>
        <taxon>Dikarya</taxon>
        <taxon>Basidiomycota</taxon>
        <taxon>Agaricomycotina</taxon>
        <taxon>Agaricomycetes</taxon>
        <taxon>Agaricomycetidae</taxon>
        <taxon>Agaricales</taxon>
        <taxon>Marasmiineae</taxon>
        <taxon>Physalacriaceae</taxon>
        <taxon>Armillaria</taxon>
    </lineage>
</organism>
<evidence type="ECO:0008006" key="3">
    <source>
        <dbReference type="Google" id="ProtNLM"/>
    </source>
</evidence>
<keyword evidence="2" id="KW-1185">Reference proteome</keyword>
<proteinExistence type="predicted"/>
<dbReference type="AlphaFoldDB" id="A0A2H3DPU3"/>
<evidence type="ECO:0000313" key="2">
    <source>
        <dbReference type="Proteomes" id="UP000217790"/>
    </source>
</evidence>
<dbReference type="InParanoid" id="A0A2H3DPU3"/>
<evidence type="ECO:0000313" key="1">
    <source>
        <dbReference type="EMBL" id="PBK90283.1"/>
    </source>
</evidence>